<dbReference type="PATRIC" id="fig|1291379.3.peg.1714"/>
<name>S6A8Q0_9SPIR</name>
<dbReference type="KEGG" id="tped:TPE_1740"/>
<proteinExistence type="predicted"/>
<dbReference type="Proteomes" id="UP000015620">
    <property type="component" value="Chromosome"/>
</dbReference>
<dbReference type="EMBL" id="CP004120">
    <property type="protein sequence ID" value="AGT44214.1"/>
    <property type="molecule type" value="Genomic_DNA"/>
</dbReference>
<gene>
    <name evidence="1" type="ORF">TPE_1740</name>
</gene>
<organism evidence="1 2">
    <name type="scientific">Treponema pedis str. T A4</name>
    <dbReference type="NCBI Taxonomy" id="1291379"/>
    <lineage>
        <taxon>Bacteria</taxon>
        <taxon>Pseudomonadati</taxon>
        <taxon>Spirochaetota</taxon>
        <taxon>Spirochaetia</taxon>
        <taxon>Spirochaetales</taxon>
        <taxon>Treponemataceae</taxon>
        <taxon>Treponema</taxon>
    </lineage>
</organism>
<accession>S6A8Q0</accession>
<evidence type="ECO:0000313" key="1">
    <source>
        <dbReference type="EMBL" id="AGT44214.1"/>
    </source>
</evidence>
<evidence type="ECO:0000313" key="2">
    <source>
        <dbReference type="Proteomes" id="UP000015620"/>
    </source>
</evidence>
<reference evidence="1 2" key="1">
    <citation type="journal article" date="2013" name="PLoS ONE">
        <title>Genome-Wide Relatedness of Treponema pedis, from Gingiva and Necrotic Skin Lesions of Pigs, with the Human Oral Pathogen Treponema denticola.</title>
        <authorList>
            <person name="Svartstrom O."/>
            <person name="Mushtaq M."/>
            <person name="Pringle M."/>
            <person name="Segerman B."/>
        </authorList>
    </citation>
    <scope>NUCLEOTIDE SEQUENCE [LARGE SCALE GENOMIC DNA]</scope>
    <source>
        <strain evidence="1">T A4</strain>
    </source>
</reference>
<dbReference type="AlphaFoldDB" id="S6A8Q0"/>
<keyword evidence="2" id="KW-1185">Reference proteome</keyword>
<protein>
    <submittedName>
        <fullName evidence="1">Uncharacterized protein</fullName>
    </submittedName>
</protein>
<dbReference type="HOGENOM" id="CLU_3349921_0_0_12"/>
<sequence>MRQKIFLSQYRKFYSGLILYKPAVIKNTSNCILSISL</sequence>